<dbReference type="Gene3D" id="3.90.79.10">
    <property type="entry name" value="Nucleoside Triphosphate Pyrophosphohydrolase"/>
    <property type="match status" value="1"/>
</dbReference>
<evidence type="ECO:0000256" key="2">
    <source>
        <dbReference type="ARBA" id="ARBA00002933"/>
    </source>
</evidence>
<dbReference type="InterPro" id="IPR044298">
    <property type="entry name" value="MIG/MutY"/>
</dbReference>
<evidence type="ECO:0000256" key="6">
    <source>
        <dbReference type="ARBA" id="ARBA00022485"/>
    </source>
</evidence>
<feature type="domain" description="HhH-GPD" evidence="15">
    <location>
        <begin position="49"/>
        <end position="198"/>
    </location>
</feature>
<dbReference type="PANTHER" id="PTHR42944">
    <property type="entry name" value="ADENINE DNA GLYCOSYLASE"/>
    <property type="match status" value="1"/>
</dbReference>
<dbReference type="GO" id="GO:0035485">
    <property type="term" value="F:adenine/guanine mispair binding"/>
    <property type="evidence" value="ECO:0007669"/>
    <property type="project" value="TreeGrafter"/>
</dbReference>
<keyword evidence="10 14" id="KW-0408">Iron</keyword>
<accession>A0A9X3UJB4</accession>
<evidence type="ECO:0000256" key="11">
    <source>
        <dbReference type="ARBA" id="ARBA00023014"/>
    </source>
</evidence>
<dbReference type="SUPFAM" id="SSF48150">
    <property type="entry name" value="DNA-glycosylase"/>
    <property type="match status" value="1"/>
</dbReference>
<evidence type="ECO:0000256" key="14">
    <source>
        <dbReference type="RuleBase" id="RU365096"/>
    </source>
</evidence>
<dbReference type="InterPro" id="IPR005760">
    <property type="entry name" value="A/G_AdeGlyc_MutY"/>
</dbReference>
<evidence type="ECO:0000313" key="17">
    <source>
        <dbReference type="Proteomes" id="UP001151234"/>
    </source>
</evidence>
<evidence type="ECO:0000256" key="7">
    <source>
        <dbReference type="ARBA" id="ARBA00022723"/>
    </source>
</evidence>
<name>A0A9X3UJB4_9HYPH</name>
<keyword evidence="11" id="KW-0411">Iron-sulfur</keyword>
<dbReference type="AlphaFoldDB" id="A0A9X3UJB4"/>
<dbReference type="PANTHER" id="PTHR42944:SF1">
    <property type="entry name" value="ADENINE DNA GLYCOSYLASE"/>
    <property type="match status" value="1"/>
</dbReference>
<dbReference type="GO" id="GO:0006284">
    <property type="term" value="P:base-excision repair"/>
    <property type="evidence" value="ECO:0007669"/>
    <property type="project" value="UniProtKB-UniRule"/>
</dbReference>
<dbReference type="GO" id="GO:0046872">
    <property type="term" value="F:metal ion binding"/>
    <property type="evidence" value="ECO:0007669"/>
    <property type="project" value="UniProtKB-UniRule"/>
</dbReference>
<comment type="caution">
    <text evidence="16">The sequence shown here is derived from an EMBL/GenBank/DDBJ whole genome shotgun (WGS) entry which is preliminary data.</text>
</comment>
<proteinExistence type="inferred from homology"/>
<evidence type="ECO:0000256" key="9">
    <source>
        <dbReference type="ARBA" id="ARBA00022801"/>
    </source>
</evidence>
<comment type="similarity">
    <text evidence="3 14">Belongs to the Nth/MutY family.</text>
</comment>
<dbReference type="PROSITE" id="PS00764">
    <property type="entry name" value="ENDONUCLEASE_III_1"/>
    <property type="match status" value="1"/>
</dbReference>
<dbReference type="GO" id="GO:0006298">
    <property type="term" value="P:mismatch repair"/>
    <property type="evidence" value="ECO:0007669"/>
    <property type="project" value="TreeGrafter"/>
</dbReference>
<dbReference type="PROSITE" id="PS01155">
    <property type="entry name" value="ENDONUCLEASE_III_2"/>
    <property type="match status" value="1"/>
</dbReference>
<dbReference type="GO" id="GO:0034039">
    <property type="term" value="F:8-oxo-7,8-dihydroguanine DNA N-glycosylase activity"/>
    <property type="evidence" value="ECO:0007669"/>
    <property type="project" value="TreeGrafter"/>
</dbReference>
<dbReference type="EC" id="3.2.2.31" evidence="4 14"/>
<keyword evidence="9" id="KW-0378">Hydrolase</keyword>
<dbReference type="Gene3D" id="1.10.340.30">
    <property type="entry name" value="Hypothetical protein, domain 2"/>
    <property type="match status" value="1"/>
</dbReference>
<dbReference type="InterPro" id="IPR004036">
    <property type="entry name" value="Endonuclease-III-like_CS2"/>
</dbReference>
<sequence>MNHIEQTITKPILSWYDKHHRDLPWRVSPAERSRGVKPSPYRVWLSEIMLQQTTVQAVRPYFTSFLERWPDVAALAAAKNDDVMSAWAGLGYYSRARNLKKCAEIVVAHHDGRFPDDVIELKKLPGIGDYTAAAVATIAFDRHAAVVDGNIERVVSRLFRLTTPLPALKRDIKTRMSDLTPVERPGDFAQAMMDLGAMVCSPKRPACGVCPVRETCLSAGRDDAEAFPFKPPKKKRPVRRGAAFVAIGQDGAVLLRRRIESGLLGGMAEVPTTGWTASADGALGTEAAPFAGDWTLSGTVRHIFTHFELHLDVYRGNFPERPASDGSWWSPRGDLDNEALPTVMKKAIAIAIDPNRQTARPQKGTMI</sequence>
<keyword evidence="8 14" id="KW-0227">DNA damage</keyword>
<dbReference type="RefSeq" id="WP_267990878.1">
    <property type="nucleotide sequence ID" value="NZ_JAPJZI010000001.1"/>
</dbReference>
<evidence type="ECO:0000256" key="8">
    <source>
        <dbReference type="ARBA" id="ARBA00022763"/>
    </source>
</evidence>
<dbReference type="FunFam" id="1.10.340.30:FF:000002">
    <property type="entry name" value="Adenine DNA glycosylase"/>
    <property type="match status" value="1"/>
</dbReference>
<keyword evidence="12" id="KW-0234">DNA repair</keyword>
<dbReference type="InterPro" id="IPR003265">
    <property type="entry name" value="HhH-GPD_domain"/>
</dbReference>
<dbReference type="CDD" id="cd00056">
    <property type="entry name" value="ENDO3c"/>
    <property type="match status" value="1"/>
</dbReference>
<reference evidence="16" key="1">
    <citation type="submission" date="2022-11" db="EMBL/GenBank/DDBJ databases">
        <title>Draft genome sequence of Hoeflea poritis E7-10 and Hoeflea prorocentri PM5-8, separated from scleractinian coral Porites lutea and marine dinoflagellate.</title>
        <authorList>
            <person name="Zhang G."/>
            <person name="Wei Q."/>
            <person name="Cai L."/>
        </authorList>
    </citation>
    <scope>NUCLEOTIDE SEQUENCE</scope>
    <source>
        <strain evidence="16">PM5-8</strain>
    </source>
</reference>
<gene>
    <name evidence="16" type="primary">mutY</name>
    <name evidence="16" type="ORF">OQ273_12735</name>
</gene>
<evidence type="ECO:0000256" key="4">
    <source>
        <dbReference type="ARBA" id="ARBA00012045"/>
    </source>
</evidence>
<dbReference type="InterPro" id="IPR003651">
    <property type="entry name" value="Endonuclease3_FeS-loop_motif"/>
</dbReference>
<dbReference type="InterPro" id="IPR011257">
    <property type="entry name" value="DNA_glycosylase"/>
</dbReference>
<dbReference type="InterPro" id="IPR015797">
    <property type="entry name" value="NUDIX_hydrolase-like_dom_sf"/>
</dbReference>
<keyword evidence="17" id="KW-1185">Reference proteome</keyword>
<protein>
    <recommendedName>
        <fullName evidence="5 14">Adenine DNA glycosylase</fullName>
        <ecNumber evidence="4 14">3.2.2.31</ecNumber>
    </recommendedName>
</protein>
<keyword evidence="7" id="KW-0479">Metal-binding</keyword>
<dbReference type="GO" id="GO:0051539">
    <property type="term" value="F:4 iron, 4 sulfur cluster binding"/>
    <property type="evidence" value="ECO:0007669"/>
    <property type="project" value="UniProtKB-UniRule"/>
</dbReference>
<comment type="cofactor">
    <cofactor evidence="14">
        <name>[4Fe-4S] cluster</name>
        <dbReference type="ChEBI" id="CHEBI:49883"/>
    </cofactor>
    <text evidence="14">Binds 1 [4Fe-4S] cluster.</text>
</comment>
<dbReference type="NCBIfam" id="TIGR01084">
    <property type="entry name" value="mutY"/>
    <property type="match status" value="1"/>
</dbReference>
<evidence type="ECO:0000256" key="3">
    <source>
        <dbReference type="ARBA" id="ARBA00008343"/>
    </source>
</evidence>
<dbReference type="Gene3D" id="1.10.1670.10">
    <property type="entry name" value="Helix-hairpin-Helix base-excision DNA repair enzymes (C-terminal)"/>
    <property type="match status" value="1"/>
</dbReference>
<dbReference type="SUPFAM" id="SSF55811">
    <property type="entry name" value="Nudix"/>
    <property type="match status" value="1"/>
</dbReference>
<dbReference type="InterPro" id="IPR004035">
    <property type="entry name" value="Endouclease-III_FeS-bd_BS"/>
</dbReference>
<comment type="catalytic activity">
    <reaction evidence="1 14">
        <text>Hydrolyzes free adenine bases from 7,8-dihydro-8-oxoguanine:adenine mismatched double-stranded DNA, leaving an apurinic site.</text>
        <dbReference type="EC" id="3.2.2.31"/>
    </reaction>
</comment>
<dbReference type="GO" id="GO:0032357">
    <property type="term" value="F:oxidized purine DNA binding"/>
    <property type="evidence" value="ECO:0007669"/>
    <property type="project" value="TreeGrafter"/>
</dbReference>
<keyword evidence="6" id="KW-0004">4Fe-4S</keyword>
<dbReference type="SMART" id="SM00478">
    <property type="entry name" value="ENDO3c"/>
    <property type="match status" value="1"/>
</dbReference>
<dbReference type="CDD" id="cd03431">
    <property type="entry name" value="NUDIX_DNA_Glycosylase_C-MutY"/>
    <property type="match status" value="1"/>
</dbReference>
<dbReference type="Proteomes" id="UP001151234">
    <property type="component" value="Unassembled WGS sequence"/>
</dbReference>
<comment type="function">
    <text evidence="2">Adenine glycosylase active on G-A mispairs. MutY also corrects error-prone DNA synthesis past GO lesions which are due to the oxidatively damaged form of guanine: 7,8-dihydro-8-oxoguanine (8-oxo-dGTP).</text>
</comment>
<organism evidence="16 17">
    <name type="scientific">Hoeflea prorocentri</name>
    <dbReference type="NCBI Taxonomy" id="1922333"/>
    <lineage>
        <taxon>Bacteria</taxon>
        <taxon>Pseudomonadati</taxon>
        <taxon>Pseudomonadota</taxon>
        <taxon>Alphaproteobacteria</taxon>
        <taxon>Hyphomicrobiales</taxon>
        <taxon>Rhizobiaceae</taxon>
        <taxon>Hoeflea</taxon>
    </lineage>
</organism>
<evidence type="ECO:0000256" key="10">
    <source>
        <dbReference type="ARBA" id="ARBA00023004"/>
    </source>
</evidence>
<keyword evidence="13 14" id="KW-0326">Glycosidase</keyword>
<evidence type="ECO:0000313" key="16">
    <source>
        <dbReference type="EMBL" id="MDA5399441.1"/>
    </source>
</evidence>
<evidence type="ECO:0000256" key="5">
    <source>
        <dbReference type="ARBA" id="ARBA00022023"/>
    </source>
</evidence>
<evidence type="ECO:0000259" key="15">
    <source>
        <dbReference type="SMART" id="SM00478"/>
    </source>
</evidence>
<dbReference type="InterPro" id="IPR029119">
    <property type="entry name" value="MutY_C"/>
</dbReference>
<dbReference type="Pfam" id="PF00633">
    <property type="entry name" value="HHH"/>
    <property type="match status" value="1"/>
</dbReference>
<dbReference type="Pfam" id="PF14815">
    <property type="entry name" value="NUDIX_4"/>
    <property type="match status" value="1"/>
</dbReference>
<dbReference type="GO" id="GO:0000701">
    <property type="term" value="F:purine-specific mismatch base pair DNA N-glycosylase activity"/>
    <property type="evidence" value="ECO:0007669"/>
    <property type="project" value="UniProtKB-EC"/>
</dbReference>
<dbReference type="InterPro" id="IPR000445">
    <property type="entry name" value="HhH_motif"/>
</dbReference>
<dbReference type="Pfam" id="PF00730">
    <property type="entry name" value="HhH-GPD"/>
    <property type="match status" value="1"/>
</dbReference>
<evidence type="ECO:0000256" key="12">
    <source>
        <dbReference type="ARBA" id="ARBA00023204"/>
    </source>
</evidence>
<evidence type="ECO:0000256" key="1">
    <source>
        <dbReference type="ARBA" id="ARBA00000843"/>
    </source>
</evidence>
<evidence type="ECO:0000256" key="13">
    <source>
        <dbReference type="ARBA" id="ARBA00023295"/>
    </source>
</evidence>
<dbReference type="SMART" id="SM00525">
    <property type="entry name" value="FES"/>
    <property type="match status" value="1"/>
</dbReference>
<dbReference type="InterPro" id="IPR023170">
    <property type="entry name" value="HhH_base_excis_C"/>
</dbReference>
<dbReference type="EMBL" id="JAPJZI010000001">
    <property type="protein sequence ID" value="MDA5399441.1"/>
    <property type="molecule type" value="Genomic_DNA"/>
</dbReference>